<feature type="compositionally biased region" description="Acidic residues" evidence="2">
    <location>
        <begin position="826"/>
        <end position="841"/>
    </location>
</feature>
<feature type="region of interest" description="Disordered" evidence="2">
    <location>
        <begin position="450"/>
        <end position="471"/>
    </location>
</feature>
<accession>A0A8S4BAL7</accession>
<evidence type="ECO:0000313" key="3">
    <source>
        <dbReference type="EMBL" id="CAG5957840.1"/>
    </source>
</evidence>
<proteinExistence type="predicted"/>
<feature type="compositionally biased region" description="Polar residues" evidence="2">
    <location>
        <begin position="788"/>
        <end position="804"/>
    </location>
</feature>
<gene>
    <name evidence="3" type="ORF">MMEN_LOCUS14725</name>
</gene>
<feature type="coiled-coil region" evidence="1">
    <location>
        <begin position="300"/>
        <end position="341"/>
    </location>
</feature>
<comment type="caution">
    <text evidence="3">The sequence shown here is derived from an EMBL/GenBank/DDBJ whole genome shotgun (WGS) entry which is preliminary data.</text>
</comment>
<dbReference type="EMBL" id="CAJRST010022223">
    <property type="protein sequence ID" value="CAG5957840.1"/>
    <property type="molecule type" value="Genomic_DNA"/>
</dbReference>
<feature type="coiled-coil region" evidence="1">
    <location>
        <begin position="630"/>
        <end position="663"/>
    </location>
</feature>
<evidence type="ECO:0000313" key="4">
    <source>
        <dbReference type="Proteomes" id="UP000677803"/>
    </source>
</evidence>
<protein>
    <submittedName>
        <fullName evidence="3">(Atlantic silverside) hypothetical protein</fullName>
    </submittedName>
</protein>
<feature type="region of interest" description="Disordered" evidence="2">
    <location>
        <begin position="587"/>
        <end position="619"/>
    </location>
</feature>
<feature type="region of interest" description="Disordered" evidence="2">
    <location>
        <begin position="353"/>
        <end position="386"/>
    </location>
</feature>
<feature type="compositionally biased region" description="Polar residues" evidence="2">
    <location>
        <begin position="593"/>
        <end position="619"/>
    </location>
</feature>
<sequence>MFSPSCRRSSPFLLTDLDMWDTKSHFTAQTSAWCGMSAVSGSGYQSKVSTRDSGFGQSGPSLRRWQSLSHLAPEKGVRSSLSGAASRVGHGESSFRQAGVRWLSDARERLDTQQDHLRSRDMQLSYNTAKAQMFDMKQKQLSKVMSSLEQDAAELPHFKMSQQCGDLHEKVLKMENELLQMRSTLAKESMEQPARPQTAHLLSRILQETHEDYNKKQKVDSELCNLREALREAEAKATTHKEELNKALQHLETSTQTQRTMLNQIEEMRKLINHDAHNRSEVQQQLSEADNKISKTCLDKAVLSTQVLKLEDSMKELEAKLIKALRDKDHLIQEKEDLLQRLRVLGLQLEGGINASSSSEPNYTPANSVGHNTQDQETVKEETQSLREVNDKLRAELEKMVQSLDLSQSQLQELQEEKMSNSKQITDLKEQCALLLLEKQELLRKMNPDGNEVQRQTKKNSCQHSESMEPLEVERQKLQDQCLCLEAQVQEREDLLRLQEEEYRKRDKMREQHIDELKAVTSHWAAKWQQVALALQSTQEELEHFKKNKSANDRESGLLKAELGVCKQELEQERRRNQALCHRYEEKGGESVKLSNQETQTDSSDSSLLNEPPSHSLSCQHISPQGWTQCGEVQRLKHKLEQKEKELSEREHALRSLERLREMERTEAQIKISTLEFKLMKNLSENCQDVPAGDCTADSPSVQLDESRGRADQLQQEKMLAVQKPQTLKQQLYPVKDEKPSVEGKRDKTLCPVNPETELQRRMVTEQLKSLFKEREGKEAGKMVNLPFSAQTGSSSSQDRTPTSLVARAAAERRNWQQGSSLTPVFEEDENCEWTEEEEDETHSQPIQDPQTAGNV</sequence>
<reference evidence="3" key="1">
    <citation type="submission" date="2021-05" db="EMBL/GenBank/DDBJ databases">
        <authorList>
            <person name="Tigano A."/>
        </authorList>
    </citation>
    <scope>NUCLEOTIDE SEQUENCE</scope>
</reference>
<keyword evidence="4" id="KW-1185">Reference proteome</keyword>
<feature type="compositionally biased region" description="Polar residues" evidence="2">
    <location>
        <begin position="354"/>
        <end position="376"/>
    </location>
</feature>
<name>A0A8S4BAL7_9TELE</name>
<feature type="compositionally biased region" description="Polar residues" evidence="2">
    <location>
        <begin position="844"/>
        <end position="856"/>
    </location>
</feature>
<keyword evidence="1" id="KW-0175">Coiled coil</keyword>
<feature type="compositionally biased region" description="Basic and acidic residues" evidence="2">
    <location>
        <begin position="377"/>
        <end position="386"/>
    </location>
</feature>
<organism evidence="3 4">
    <name type="scientific">Menidia menidia</name>
    <name type="common">Atlantic silverside</name>
    <dbReference type="NCBI Taxonomy" id="238744"/>
    <lineage>
        <taxon>Eukaryota</taxon>
        <taxon>Metazoa</taxon>
        <taxon>Chordata</taxon>
        <taxon>Craniata</taxon>
        <taxon>Vertebrata</taxon>
        <taxon>Euteleostomi</taxon>
        <taxon>Actinopterygii</taxon>
        <taxon>Neopterygii</taxon>
        <taxon>Teleostei</taxon>
        <taxon>Neoteleostei</taxon>
        <taxon>Acanthomorphata</taxon>
        <taxon>Ovalentaria</taxon>
        <taxon>Atherinomorphae</taxon>
        <taxon>Atheriniformes</taxon>
        <taxon>Atherinopsidae</taxon>
        <taxon>Menidiinae</taxon>
        <taxon>Menidia</taxon>
    </lineage>
</organism>
<evidence type="ECO:0000256" key="2">
    <source>
        <dbReference type="SAM" id="MobiDB-lite"/>
    </source>
</evidence>
<feature type="region of interest" description="Disordered" evidence="2">
    <location>
        <begin position="782"/>
        <end position="856"/>
    </location>
</feature>
<dbReference type="OrthoDB" id="5982442at2759"/>
<feature type="coiled-coil region" evidence="1">
    <location>
        <begin position="535"/>
        <end position="587"/>
    </location>
</feature>
<dbReference type="Proteomes" id="UP000677803">
    <property type="component" value="Unassembled WGS sequence"/>
</dbReference>
<evidence type="ECO:0000256" key="1">
    <source>
        <dbReference type="SAM" id="Coils"/>
    </source>
</evidence>
<dbReference type="AlphaFoldDB" id="A0A8S4BAL7"/>